<evidence type="ECO:0000313" key="2">
    <source>
        <dbReference type="WBParaSite" id="RSKR_0000865500.1"/>
    </source>
</evidence>
<sequence length="554" mass="64017">MISTALQKAGQNKEVLSERTANNFYFLDALGEGAFSTVYLCVEVDTGQNYAIKVMRKEDITKKKKYKCIMREKAIMTILKETAWQCPFVATLYSTFQDDYNLFFAMTCGINGELLKHLRKIGCFDEETTRFYTAEILQALNFIHNQSVIHRDLKPENVILSGTWHILLADFGSARMLGDETDEEGTTHVIPARVILDEEEDIVDQGDPSKTKTPQRSSFVGTVEYISPEVVTGISFGPETDYWALGAMIYQMISGNPPFKGISEYKMLRKILMCDYSFPTGFPEDSKDLVRRLLVNDRHDRLGSQRDGGVTKLMQHKFFDNIDWDNLINVKPPQITPYLPASDTEPAFYSKKHFDNDKIKPGYDELNEVRMFGFDGHFEMFNLKTEEYEPTKLVDLNVPDELKGLTIPNEIVVREVDSPLKAMKLMFAKSEAHYDLLLEKQRTTNQYHRFTDNHLILKEGIIEKKKGLFARKRMFLLTDGPHLYYIDFVNMEYKGEIPWSESLETESKNFRTFFVHTPNRTYFLYDPNSAASSWCEAIDAVKMLYYPEAEKKKH</sequence>
<evidence type="ECO:0000313" key="1">
    <source>
        <dbReference type="Proteomes" id="UP000095286"/>
    </source>
</evidence>
<reference evidence="2" key="1">
    <citation type="submission" date="2016-11" db="UniProtKB">
        <authorList>
            <consortium name="WormBaseParasite"/>
        </authorList>
    </citation>
    <scope>IDENTIFICATION</scope>
    <source>
        <strain evidence="2">KR3021</strain>
    </source>
</reference>
<proteinExistence type="predicted"/>
<accession>A0AC35U8N6</accession>
<dbReference type="Proteomes" id="UP000095286">
    <property type="component" value="Unplaced"/>
</dbReference>
<protein>
    <submittedName>
        <fullName evidence="2">3-phosphoinositide-dependent protein kinase 1</fullName>
    </submittedName>
</protein>
<dbReference type="WBParaSite" id="RSKR_0000865500.1">
    <property type="protein sequence ID" value="RSKR_0000865500.1"/>
    <property type="gene ID" value="RSKR_0000865500"/>
</dbReference>
<organism evidence="1 2">
    <name type="scientific">Rhabditophanes sp. KR3021</name>
    <dbReference type="NCBI Taxonomy" id="114890"/>
    <lineage>
        <taxon>Eukaryota</taxon>
        <taxon>Metazoa</taxon>
        <taxon>Ecdysozoa</taxon>
        <taxon>Nematoda</taxon>
        <taxon>Chromadorea</taxon>
        <taxon>Rhabditida</taxon>
        <taxon>Tylenchina</taxon>
        <taxon>Panagrolaimomorpha</taxon>
        <taxon>Strongyloidoidea</taxon>
        <taxon>Alloionematidae</taxon>
        <taxon>Rhabditophanes</taxon>
    </lineage>
</organism>
<name>A0AC35U8N6_9BILA</name>